<keyword evidence="2" id="KW-1185">Reference proteome</keyword>
<dbReference type="Proteomes" id="UP000499080">
    <property type="component" value="Unassembled WGS sequence"/>
</dbReference>
<accession>A0A4Y2MI77</accession>
<organism evidence="1 2">
    <name type="scientific">Araneus ventricosus</name>
    <name type="common">Orbweaver spider</name>
    <name type="synonym">Epeira ventricosa</name>
    <dbReference type="NCBI Taxonomy" id="182803"/>
    <lineage>
        <taxon>Eukaryota</taxon>
        <taxon>Metazoa</taxon>
        <taxon>Ecdysozoa</taxon>
        <taxon>Arthropoda</taxon>
        <taxon>Chelicerata</taxon>
        <taxon>Arachnida</taxon>
        <taxon>Araneae</taxon>
        <taxon>Araneomorphae</taxon>
        <taxon>Entelegynae</taxon>
        <taxon>Araneoidea</taxon>
        <taxon>Araneidae</taxon>
        <taxon>Araneus</taxon>
    </lineage>
</organism>
<name>A0A4Y2MI77_ARAVE</name>
<proteinExistence type="predicted"/>
<gene>
    <name evidence="1" type="ORF">AVEN_107436_1</name>
</gene>
<evidence type="ECO:0000313" key="2">
    <source>
        <dbReference type="Proteomes" id="UP000499080"/>
    </source>
</evidence>
<dbReference type="EMBL" id="BGPR01007438">
    <property type="protein sequence ID" value="GBN26865.1"/>
    <property type="molecule type" value="Genomic_DNA"/>
</dbReference>
<reference evidence="1 2" key="1">
    <citation type="journal article" date="2019" name="Sci. Rep.">
        <title>Orb-weaving spider Araneus ventricosus genome elucidates the spidroin gene catalogue.</title>
        <authorList>
            <person name="Kono N."/>
            <person name="Nakamura H."/>
            <person name="Ohtoshi R."/>
            <person name="Moran D.A.P."/>
            <person name="Shinohara A."/>
            <person name="Yoshida Y."/>
            <person name="Fujiwara M."/>
            <person name="Mori M."/>
            <person name="Tomita M."/>
            <person name="Arakawa K."/>
        </authorList>
    </citation>
    <scope>NUCLEOTIDE SEQUENCE [LARGE SCALE GENOMIC DNA]</scope>
</reference>
<sequence length="103" mass="11924">MILKKYSLDIKCPMSVLLSPQKTPYRVCSEIKESLADHRLLKLIRCKICIAETMDMLSDDPELYCTAICCVFALPLLRKMNVSHLARLSFTSDFRFSHEIVWP</sequence>
<protein>
    <submittedName>
        <fullName evidence="1">Uncharacterized protein</fullName>
    </submittedName>
</protein>
<dbReference type="AlphaFoldDB" id="A0A4Y2MI77"/>
<evidence type="ECO:0000313" key="1">
    <source>
        <dbReference type="EMBL" id="GBN26865.1"/>
    </source>
</evidence>
<comment type="caution">
    <text evidence="1">The sequence shown here is derived from an EMBL/GenBank/DDBJ whole genome shotgun (WGS) entry which is preliminary data.</text>
</comment>